<comment type="subcellular location">
    <subcellularLocation>
        <location evidence="1">Cell membrane</location>
        <topology evidence="1">Lipid-anchor</topology>
    </subcellularLocation>
</comment>
<evidence type="ECO:0000256" key="2">
    <source>
        <dbReference type="ARBA" id="ARBA00008814"/>
    </source>
</evidence>
<dbReference type="PANTHER" id="PTHR30532">
    <property type="entry name" value="IRON III DICITRATE-BINDING PERIPLASMIC PROTEIN"/>
    <property type="match status" value="1"/>
</dbReference>
<evidence type="ECO:0000256" key="4">
    <source>
        <dbReference type="ARBA" id="ARBA00022729"/>
    </source>
</evidence>
<evidence type="ECO:0000256" key="5">
    <source>
        <dbReference type="SAM" id="MobiDB-lite"/>
    </source>
</evidence>
<dbReference type="SUPFAM" id="SSF53807">
    <property type="entry name" value="Helical backbone' metal receptor"/>
    <property type="match status" value="1"/>
</dbReference>
<dbReference type="PROSITE" id="PS51257">
    <property type="entry name" value="PROKAR_LIPOPROTEIN"/>
    <property type="match status" value="1"/>
</dbReference>
<evidence type="ECO:0000256" key="6">
    <source>
        <dbReference type="SAM" id="SignalP"/>
    </source>
</evidence>
<dbReference type="PANTHER" id="PTHR30532:SF29">
    <property type="entry name" value="FE(3+) DICITRATE-BINDING PERIPLASMIC PROTEIN"/>
    <property type="match status" value="1"/>
</dbReference>
<dbReference type="InterPro" id="IPR051313">
    <property type="entry name" value="Bact_iron-sidero_bind"/>
</dbReference>
<keyword evidence="4 6" id="KW-0732">Signal</keyword>
<feature type="signal peptide" evidence="6">
    <location>
        <begin position="1"/>
        <end position="20"/>
    </location>
</feature>
<dbReference type="AlphaFoldDB" id="A0A1I1SHQ7"/>
<dbReference type="RefSeq" id="WP_090080539.1">
    <property type="nucleotide sequence ID" value="NZ_FOMR01000001.1"/>
</dbReference>
<dbReference type="STRING" id="640948.SAMN05216238_101432"/>
<protein>
    <submittedName>
        <fullName evidence="8">Iron complex transport system substrate-binding protein</fullName>
    </submittedName>
</protein>
<organism evidence="8 9">
    <name type="scientific">Lentibacillus persicus</name>
    <dbReference type="NCBI Taxonomy" id="640948"/>
    <lineage>
        <taxon>Bacteria</taxon>
        <taxon>Bacillati</taxon>
        <taxon>Bacillota</taxon>
        <taxon>Bacilli</taxon>
        <taxon>Bacillales</taxon>
        <taxon>Bacillaceae</taxon>
        <taxon>Lentibacillus</taxon>
    </lineage>
</organism>
<evidence type="ECO:0000259" key="7">
    <source>
        <dbReference type="PROSITE" id="PS50983"/>
    </source>
</evidence>
<sequence length="335" mass="37586">MKKMLVVLLAMLLLILAACSGNDGSNEESNEESADESTESERTITIEDAMGEQTIEGTPENIVALEWSYAENLLALGIQPAGVADLDGFNQWVNISKDFDESVEDVGTRQEPNLEAIRRQDPDLIIAVKFRHEQYLDQLRDIAPVVTFAPYGEEAVQDHYQNMINEMETLAEIVDKQEAAEQAVAELDSFIEDQKQRIKEAGLEGSQFLATQAFTAQNTPTLRLFTGNSMVGKIMNKLGFENVYETEEPEVYGYSEVTLEALQNFQDNEELQFLYIVQEDDNIFESDYEGNPAWENLSFVQNGNTHQLPGDTWTFGGVLSNQVLTKQLVDAMVNE</sequence>
<dbReference type="Gene3D" id="3.40.50.1980">
    <property type="entry name" value="Nitrogenase molybdenum iron protein domain"/>
    <property type="match status" value="2"/>
</dbReference>
<dbReference type="GO" id="GO:1901678">
    <property type="term" value="P:iron coordination entity transport"/>
    <property type="evidence" value="ECO:0007669"/>
    <property type="project" value="UniProtKB-ARBA"/>
</dbReference>
<feature type="domain" description="Fe/B12 periplasmic-binding" evidence="7">
    <location>
        <begin position="61"/>
        <end position="335"/>
    </location>
</feature>
<dbReference type="Proteomes" id="UP000199474">
    <property type="component" value="Unassembled WGS sequence"/>
</dbReference>
<dbReference type="Pfam" id="PF01497">
    <property type="entry name" value="Peripla_BP_2"/>
    <property type="match status" value="1"/>
</dbReference>
<dbReference type="PROSITE" id="PS50983">
    <property type="entry name" value="FE_B12_PBP"/>
    <property type="match status" value="1"/>
</dbReference>
<reference evidence="9" key="1">
    <citation type="submission" date="2016-10" db="EMBL/GenBank/DDBJ databases">
        <authorList>
            <person name="Varghese N."/>
            <person name="Submissions S."/>
        </authorList>
    </citation>
    <scope>NUCLEOTIDE SEQUENCE [LARGE SCALE GENOMIC DNA]</scope>
    <source>
        <strain evidence="9">DSM 22530</strain>
    </source>
</reference>
<dbReference type="CDD" id="cd01146">
    <property type="entry name" value="FhuD"/>
    <property type="match status" value="1"/>
</dbReference>
<keyword evidence="3" id="KW-0813">Transport</keyword>
<evidence type="ECO:0000313" key="8">
    <source>
        <dbReference type="EMBL" id="SFD46017.1"/>
    </source>
</evidence>
<evidence type="ECO:0000256" key="1">
    <source>
        <dbReference type="ARBA" id="ARBA00004193"/>
    </source>
</evidence>
<evidence type="ECO:0000313" key="9">
    <source>
        <dbReference type="Proteomes" id="UP000199474"/>
    </source>
</evidence>
<feature type="chain" id="PRO_5039531827" evidence="6">
    <location>
        <begin position="21"/>
        <end position="335"/>
    </location>
</feature>
<feature type="compositionally biased region" description="Acidic residues" evidence="5">
    <location>
        <begin position="25"/>
        <end position="38"/>
    </location>
</feature>
<keyword evidence="9" id="KW-1185">Reference proteome</keyword>
<dbReference type="OrthoDB" id="9793175at2"/>
<accession>A0A1I1SHQ7</accession>
<dbReference type="InterPro" id="IPR002491">
    <property type="entry name" value="ABC_transptr_periplasmic_BD"/>
</dbReference>
<proteinExistence type="inferred from homology"/>
<name>A0A1I1SHQ7_9BACI</name>
<dbReference type="GO" id="GO:0005886">
    <property type="term" value="C:plasma membrane"/>
    <property type="evidence" value="ECO:0007669"/>
    <property type="project" value="UniProtKB-SubCell"/>
</dbReference>
<dbReference type="GO" id="GO:0030288">
    <property type="term" value="C:outer membrane-bounded periplasmic space"/>
    <property type="evidence" value="ECO:0007669"/>
    <property type="project" value="TreeGrafter"/>
</dbReference>
<dbReference type="EMBL" id="FOMR01000001">
    <property type="protein sequence ID" value="SFD46017.1"/>
    <property type="molecule type" value="Genomic_DNA"/>
</dbReference>
<feature type="region of interest" description="Disordered" evidence="5">
    <location>
        <begin position="22"/>
        <end position="42"/>
    </location>
</feature>
<gene>
    <name evidence="8" type="ORF">SAMN05216238_101432</name>
</gene>
<comment type="similarity">
    <text evidence="2">Belongs to the bacterial solute-binding protein 8 family.</text>
</comment>
<evidence type="ECO:0000256" key="3">
    <source>
        <dbReference type="ARBA" id="ARBA00022448"/>
    </source>
</evidence>